<organism evidence="3 4">
    <name type="scientific">Arenibacter certesii</name>
    <dbReference type="NCBI Taxonomy" id="228955"/>
    <lineage>
        <taxon>Bacteria</taxon>
        <taxon>Pseudomonadati</taxon>
        <taxon>Bacteroidota</taxon>
        <taxon>Flavobacteriia</taxon>
        <taxon>Flavobacteriales</taxon>
        <taxon>Flavobacteriaceae</taxon>
        <taxon>Arenibacter</taxon>
    </lineage>
</organism>
<dbReference type="Gene3D" id="3.40.50.12370">
    <property type="match status" value="1"/>
</dbReference>
<feature type="domain" description="UspA" evidence="2">
    <location>
        <begin position="1"/>
        <end position="139"/>
    </location>
</feature>
<keyword evidence="4" id="KW-1185">Reference proteome</keyword>
<dbReference type="Pfam" id="PF00582">
    <property type="entry name" value="Usp"/>
    <property type="match status" value="1"/>
</dbReference>
<comment type="caution">
    <text evidence="3">The sequence shown here is derived from an EMBL/GenBank/DDBJ whole genome shotgun (WGS) entry which is preliminary data.</text>
</comment>
<dbReference type="RefSeq" id="WP_026812464.1">
    <property type="nucleotide sequence ID" value="NZ_BMWP01000007.1"/>
</dbReference>
<reference evidence="3" key="2">
    <citation type="submission" date="2020-09" db="EMBL/GenBank/DDBJ databases">
        <authorList>
            <person name="Sun Q."/>
            <person name="Kim S."/>
        </authorList>
    </citation>
    <scope>NUCLEOTIDE SEQUENCE</scope>
    <source>
        <strain evidence="3">KCTC 12113</strain>
    </source>
</reference>
<evidence type="ECO:0000256" key="1">
    <source>
        <dbReference type="ARBA" id="ARBA00008791"/>
    </source>
</evidence>
<comment type="similarity">
    <text evidence="1">Belongs to the universal stress protein A family.</text>
</comment>
<proteinExistence type="inferred from homology"/>
<evidence type="ECO:0000313" key="3">
    <source>
        <dbReference type="EMBL" id="GGW29459.1"/>
    </source>
</evidence>
<dbReference type="PRINTS" id="PR01438">
    <property type="entry name" value="UNVRSLSTRESS"/>
</dbReference>
<accession>A0A918IS08</accession>
<dbReference type="InterPro" id="IPR006015">
    <property type="entry name" value="Universal_stress_UspA"/>
</dbReference>
<gene>
    <name evidence="3" type="primary">uspA</name>
    <name evidence="3" type="ORF">GCM10007383_13360</name>
</gene>
<name>A0A918IS08_9FLAO</name>
<evidence type="ECO:0000313" key="4">
    <source>
        <dbReference type="Proteomes" id="UP000634668"/>
    </source>
</evidence>
<reference evidence="3" key="1">
    <citation type="journal article" date="2014" name="Int. J. Syst. Evol. Microbiol.">
        <title>Complete genome sequence of Corynebacterium casei LMG S-19264T (=DSM 44701T), isolated from a smear-ripened cheese.</title>
        <authorList>
            <consortium name="US DOE Joint Genome Institute (JGI-PGF)"/>
            <person name="Walter F."/>
            <person name="Albersmeier A."/>
            <person name="Kalinowski J."/>
            <person name="Ruckert C."/>
        </authorList>
    </citation>
    <scope>NUCLEOTIDE SEQUENCE</scope>
    <source>
        <strain evidence="3">KCTC 12113</strain>
    </source>
</reference>
<dbReference type="InterPro" id="IPR006016">
    <property type="entry name" value="UspA"/>
</dbReference>
<sequence>MKIILLPTDFSESAWNAMFTALKLYADFSCHFIVLNSYEPNIANLLEGNGKQRIGVIYESMSKQLQVKLDKIIDYLRKNHKNPNHTFEKISIANNLLNAIKDTIHTHHIECIIMGATGATGAKEVFVGSNSVKVVMSIRNRPIIVVPKEYSLQRLKRVAFPTNFLNYFEASELNPMLELVRIWKAETYIFQVGTEFIFNDLQATNTLLLEKYFSAIDHSFHKVEFKGNVADTISDFAETNAADIIALIHYSHSFFEKLTREAVVKRMGFHTNIPLLVLTER</sequence>
<dbReference type="Proteomes" id="UP000634668">
    <property type="component" value="Unassembled WGS sequence"/>
</dbReference>
<dbReference type="EMBL" id="BMWP01000007">
    <property type="protein sequence ID" value="GGW29459.1"/>
    <property type="molecule type" value="Genomic_DNA"/>
</dbReference>
<dbReference type="SUPFAM" id="SSF52402">
    <property type="entry name" value="Adenine nucleotide alpha hydrolases-like"/>
    <property type="match status" value="2"/>
</dbReference>
<evidence type="ECO:0000259" key="2">
    <source>
        <dbReference type="Pfam" id="PF00582"/>
    </source>
</evidence>
<dbReference type="CDD" id="cd00293">
    <property type="entry name" value="USP-like"/>
    <property type="match status" value="1"/>
</dbReference>
<protein>
    <submittedName>
        <fullName evidence="3">Universal stress protein UspA</fullName>
    </submittedName>
</protein>
<dbReference type="AlphaFoldDB" id="A0A918IS08"/>